<dbReference type="InterPro" id="IPR052556">
    <property type="entry name" value="PolySynth_Transporter"/>
</dbReference>
<keyword evidence="4" id="KW-0472">Membrane</keyword>
<dbReference type="RefSeq" id="WP_150988852.1">
    <property type="nucleotide sequence ID" value="NZ_CP062804.1"/>
</dbReference>
<accession>A0A643FPW9</accession>
<evidence type="ECO:0000256" key="3">
    <source>
        <dbReference type="ARBA" id="ARBA00022989"/>
    </source>
</evidence>
<dbReference type="PANTHER" id="PTHR43424:SF1">
    <property type="entry name" value="LOCUS PUTATIVE PROTEIN 1-RELATED"/>
    <property type="match status" value="1"/>
</dbReference>
<comment type="subcellular location">
    <subcellularLocation>
        <location evidence="1">Membrane</location>
        <topology evidence="1">Multi-pass membrane protein</topology>
    </subcellularLocation>
</comment>
<dbReference type="AlphaFoldDB" id="A0A643FPW9"/>
<keyword evidence="3" id="KW-1133">Transmembrane helix</keyword>
<evidence type="ECO:0000313" key="6">
    <source>
        <dbReference type="Proteomes" id="UP000397656"/>
    </source>
</evidence>
<dbReference type="InterPro" id="IPR002797">
    <property type="entry name" value="Polysacc_synth"/>
</dbReference>
<dbReference type="Pfam" id="PF01943">
    <property type="entry name" value="Polysacc_synt"/>
    <property type="match status" value="1"/>
</dbReference>
<dbReference type="EMBL" id="CP062804">
    <property type="protein sequence ID" value="QOT80680.1"/>
    <property type="molecule type" value="Genomic_DNA"/>
</dbReference>
<evidence type="ECO:0000256" key="2">
    <source>
        <dbReference type="ARBA" id="ARBA00022692"/>
    </source>
</evidence>
<dbReference type="CDD" id="cd13128">
    <property type="entry name" value="MATE_Wzx_like"/>
    <property type="match status" value="1"/>
</dbReference>
<dbReference type="GO" id="GO:0016020">
    <property type="term" value="C:membrane"/>
    <property type="evidence" value="ECO:0007669"/>
    <property type="project" value="UniProtKB-SubCell"/>
</dbReference>
<sequence length="449" mass="49681">MTTSAYWVRILPSFIRRKIEKRTNLLEIISNIGWLFFDKIFRMGVGVFVGVWIARYLGPAQFGLLNYATAFIALFTAIATLGLNGIVVRDLIVEPGKAPSTLGTAFALQIIGGLLAFGLAVACVGFLRPHEHLAKIMIVVLGAGMMFKATEVVKYWFEAKVQAKYGVWVENGAFLVFALVKVSLLVRGAQLMAFVWAAFAEGVLVAAGLLAVYVLNGQKLSIWRYRYKRAKGLLSDSWPLILSGLAVMVYMRVDQIMLGQMLGDEAVGIFSAAVRLSEIWYFIPVAICASVFPAIIEARRNSVELYYLRLKKLFELMVLMAVAVAIIMSFISDWVVNLLYGPGYQAAAPVLVIHIWTGIFVFLGVASSRWFIAENLQRYSFYRTLAGGIANVILNFILIPKYGVTGSAWATVISQAVASVFFNAANKETRIIFSMQIKAIIGISFFHKS</sequence>
<dbReference type="PANTHER" id="PTHR43424">
    <property type="entry name" value="LOCUS PUTATIVE PROTEIN 1-RELATED"/>
    <property type="match status" value="1"/>
</dbReference>
<protein>
    <submittedName>
        <fullName evidence="5">Flippase</fullName>
    </submittedName>
</protein>
<dbReference type="GeneID" id="98404195"/>
<gene>
    <name evidence="5" type="ORF">F7R26_024970</name>
</gene>
<organism evidence="5 6">
    <name type="scientific">Cupriavidus basilensis</name>
    <dbReference type="NCBI Taxonomy" id="68895"/>
    <lineage>
        <taxon>Bacteria</taxon>
        <taxon>Pseudomonadati</taxon>
        <taxon>Pseudomonadota</taxon>
        <taxon>Betaproteobacteria</taxon>
        <taxon>Burkholderiales</taxon>
        <taxon>Burkholderiaceae</taxon>
        <taxon>Cupriavidus</taxon>
    </lineage>
</organism>
<evidence type="ECO:0000313" key="5">
    <source>
        <dbReference type="EMBL" id="QOT80680.1"/>
    </source>
</evidence>
<evidence type="ECO:0000256" key="4">
    <source>
        <dbReference type="ARBA" id="ARBA00023136"/>
    </source>
</evidence>
<keyword evidence="2" id="KW-0812">Transmembrane</keyword>
<evidence type="ECO:0000256" key="1">
    <source>
        <dbReference type="ARBA" id="ARBA00004141"/>
    </source>
</evidence>
<dbReference type="Proteomes" id="UP000397656">
    <property type="component" value="Chromosome 2"/>
</dbReference>
<name>A0A643FPW9_9BURK</name>
<reference evidence="5 6" key="1">
    <citation type="submission" date="2020-10" db="EMBL/GenBank/DDBJ databases">
        <title>Complete genome sequence of Cupriavidus basilensis CCUG 49340T.</title>
        <authorList>
            <person name="Salva-Serra F."/>
            <person name="Donoso R.A."/>
            <person name="Cho K.H."/>
            <person name="Yoo J.A."/>
            <person name="Lee K."/>
            <person name="Yoon S.-H."/>
            <person name="Perez-Pantoja D."/>
            <person name="Moore E.R.B."/>
        </authorList>
    </citation>
    <scope>NUCLEOTIDE SEQUENCE [LARGE SCALE GENOMIC DNA]</scope>
    <source>
        <strain evidence="6">CCUG 49340</strain>
    </source>
</reference>
<proteinExistence type="predicted"/>